<evidence type="ECO:0000313" key="3">
    <source>
        <dbReference type="Proteomes" id="UP000233100"/>
    </source>
</evidence>
<dbReference type="AlphaFoldDB" id="A0A7N9D375"/>
<reference evidence="2 3" key="1">
    <citation type="submission" date="2013-03" db="EMBL/GenBank/DDBJ databases">
        <authorList>
            <person name="Warren W."/>
            <person name="Wilson R.K."/>
        </authorList>
    </citation>
    <scope>NUCLEOTIDE SEQUENCE</scope>
</reference>
<name>A0A7N9D375_MACFA</name>
<reference evidence="2" key="3">
    <citation type="submission" date="2025-09" db="UniProtKB">
        <authorList>
            <consortium name="Ensembl"/>
        </authorList>
    </citation>
    <scope>IDENTIFICATION</scope>
</reference>
<organism evidence="2 3">
    <name type="scientific">Macaca fascicularis</name>
    <name type="common">Crab-eating macaque</name>
    <name type="synonym">Cynomolgus monkey</name>
    <dbReference type="NCBI Taxonomy" id="9541"/>
    <lineage>
        <taxon>Eukaryota</taxon>
        <taxon>Metazoa</taxon>
        <taxon>Chordata</taxon>
        <taxon>Craniata</taxon>
        <taxon>Vertebrata</taxon>
        <taxon>Euteleostomi</taxon>
        <taxon>Mammalia</taxon>
        <taxon>Eutheria</taxon>
        <taxon>Euarchontoglires</taxon>
        <taxon>Primates</taxon>
        <taxon>Haplorrhini</taxon>
        <taxon>Catarrhini</taxon>
        <taxon>Cercopithecidae</taxon>
        <taxon>Cercopithecinae</taxon>
        <taxon>Macaca</taxon>
    </lineage>
</organism>
<feature type="compositionally biased region" description="Pro residues" evidence="1">
    <location>
        <begin position="26"/>
        <end position="41"/>
    </location>
</feature>
<feature type="region of interest" description="Disordered" evidence="1">
    <location>
        <begin position="16"/>
        <end position="50"/>
    </location>
</feature>
<proteinExistence type="predicted"/>
<dbReference type="Proteomes" id="UP000233100">
    <property type="component" value="Chromosome 15"/>
</dbReference>
<evidence type="ECO:0000256" key="1">
    <source>
        <dbReference type="SAM" id="MobiDB-lite"/>
    </source>
</evidence>
<protein>
    <submittedName>
        <fullName evidence="2">Uncharacterized protein</fullName>
    </submittedName>
</protein>
<sequence length="50" mass="5529">MLFPSLVPNSWTQWRDIPPGRWGRSPPSPSLPLAAPHPLPTSPNLAFPFP</sequence>
<dbReference type="Ensembl" id="ENSMFAT00000094226.1">
    <property type="protein sequence ID" value="ENSMFAP00000060302.1"/>
    <property type="gene ID" value="ENSMFAG00000062689.1"/>
</dbReference>
<reference evidence="2" key="2">
    <citation type="submission" date="2025-08" db="UniProtKB">
        <authorList>
            <consortium name="Ensembl"/>
        </authorList>
    </citation>
    <scope>IDENTIFICATION</scope>
</reference>
<evidence type="ECO:0000313" key="2">
    <source>
        <dbReference type="Ensembl" id="ENSMFAP00000060302.1"/>
    </source>
</evidence>
<accession>A0A7N9D375</accession>
<keyword evidence="3" id="KW-1185">Reference proteome</keyword>